<dbReference type="RefSeq" id="WP_097059620.1">
    <property type="nucleotide sequence ID" value="NZ_BMLC01000002.1"/>
</dbReference>
<evidence type="ECO:0000256" key="1">
    <source>
        <dbReference type="SAM" id="Phobius"/>
    </source>
</evidence>
<gene>
    <name evidence="2" type="ORF">SAMN06296378_0496</name>
</gene>
<organism evidence="2 3">
    <name type="scientific">Salinibacterium xinjiangense</name>
    <dbReference type="NCBI Taxonomy" id="386302"/>
    <lineage>
        <taxon>Bacteria</taxon>
        <taxon>Bacillati</taxon>
        <taxon>Actinomycetota</taxon>
        <taxon>Actinomycetes</taxon>
        <taxon>Micrococcales</taxon>
        <taxon>Microbacteriaceae</taxon>
        <taxon>Salinibacterium</taxon>
    </lineage>
</organism>
<accession>A0A2C8YR65</accession>
<proteinExistence type="predicted"/>
<dbReference type="EMBL" id="OCST01000001">
    <property type="protein sequence ID" value="SOE53044.1"/>
    <property type="molecule type" value="Genomic_DNA"/>
</dbReference>
<keyword evidence="1" id="KW-0812">Transmembrane</keyword>
<dbReference type="AlphaFoldDB" id="A0A2C8YR65"/>
<keyword evidence="3" id="KW-1185">Reference proteome</keyword>
<sequence>MCHTIRAASLGLSPIGGAEIPDKRYIDLYPDRVRMEWISLSGAAFLTALAAIFTVLRFRVVNLWIAAALRVAVTIYWWTRFLCYPVP</sequence>
<dbReference type="Proteomes" id="UP000219440">
    <property type="component" value="Unassembled WGS sequence"/>
</dbReference>
<evidence type="ECO:0000313" key="2">
    <source>
        <dbReference type="EMBL" id="SOE53044.1"/>
    </source>
</evidence>
<name>A0A2C8YR65_9MICO</name>
<keyword evidence="1" id="KW-0472">Membrane</keyword>
<evidence type="ECO:0000313" key="3">
    <source>
        <dbReference type="Proteomes" id="UP000219440"/>
    </source>
</evidence>
<keyword evidence="1" id="KW-1133">Transmembrane helix</keyword>
<feature type="transmembrane region" description="Helical" evidence="1">
    <location>
        <begin position="63"/>
        <end position="79"/>
    </location>
</feature>
<reference evidence="2 3" key="1">
    <citation type="submission" date="2017-09" db="EMBL/GenBank/DDBJ databases">
        <authorList>
            <person name="Ehlers B."/>
            <person name="Leendertz F.H."/>
        </authorList>
    </citation>
    <scope>NUCLEOTIDE SEQUENCE [LARGE SCALE GENOMIC DNA]</scope>
    <source>
        <strain evidence="2 3">CGMCC 1.05381</strain>
    </source>
</reference>
<protein>
    <submittedName>
        <fullName evidence="2">Uncharacterized protein</fullName>
    </submittedName>
</protein>
<feature type="transmembrane region" description="Helical" evidence="1">
    <location>
        <begin position="37"/>
        <end position="56"/>
    </location>
</feature>